<name>A0A6H5G177_9HEMI</name>
<feature type="repeat" description="ANK" evidence="1">
    <location>
        <begin position="134"/>
        <end position="166"/>
    </location>
</feature>
<dbReference type="PANTHER" id="PTHR46224:SF64">
    <property type="entry name" value="IQ MOTIF AND ANKYRIN REPEAT DOMAIN-CONTAINING PROTEIN 1"/>
    <property type="match status" value="1"/>
</dbReference>
<dbReference type="InterPro" id="IPR036770">
    <property type="entry name" value="Ankyrin_rpt-contain_sf"/>
</dbReference>
<dbReference type="Pfam" id="PF00023">
    <property type="entry name" value="Ank"/>
    <property type="match status" value="2"/>
</dbReference>
<keyword evidence="1" id="KW-0040">ANK repeat</keyword>
<protein>
    <submittedName>
        <fullName evidence="3">Uncharacterized protein</fullName>
    </submittedName>
</protein>
<evidence type="ECO:0000313" key="4">
    <source>
        <dbReference type="Proteomes" id="UP000479000"/>
    </source>
</evidence>
<evidence type="ECO:0000256" key="2">
    <source>
        <dbReference type="SAM" id="MobiDB-lite"/>
    </source>
</evidence>
<feature type="repeat" description="ANK" evidence="1">
    <location>
        <begin position="424"/>
        <end position="456"/>
    </location>
</feature>
<dbReference type="AlphaFoldDB" id="A0A6H5G177"/>
<sequence length="488" mass="53593">MLSSLRTSSASASTSSWSPNPRPRAISEFYQTSHTECSIRDNGLGTPDLIELLIQNGANVNQQCSPQGNTPLHSAIVGKHVDAIAALGKHPNLDLSLPRFDGQCPLHVAIHSCSVLKAVLKLKNVDVNVRETSEKLTALHLATFYEKIRSVKILIQHGADVNAEVVSGHTALDLAYFKGYLGEIAVVSMLKRAGGVRKKTDEAVERWLPWMFAIRLGPISMKRKILYGFSKIDYPTFGGGTALHHMTLQDQLEGCRFLLMRGAKVDTQDHYGNTPLQLAASIANSEIMELLLDYGADINTRSFLGGTPLYNAVQSSSYSAVKFLLTKGADVSFVINGEDLSLLFFAVQRRYPVILDVLLKHGMDPNRRISTKRGCNMTVFCLAAIDNQPDMIKMLADSGADVNAPALFDSNTQKLHPLQGARVNEFGPLIYAAKSNHEEIVIELLGRGADIKKRIEGKTALDVAKEKNNVRISSILTVVERWLEKFGQ</sequence>
<dbReference type="SUPFAM" id="SSF48403">
    <property type="entry name" value="Ankyrin repeat"/>
    <property type="match status" value="1"/>
</dbReference>
<dbReference type="EMBL" id="CADCXU010004052">
    <property type="protein sequence ID" value="CAA9995782.1"/>
    <property type="molecule type" value="Genomic_DNA"/>
</dbReference>
<dbReference type="PROSITE" id="PS50297">
    <property type="entry name" value="ANK_REP_REGION"/>
    <property type="match status" value="3"/>
</dbReference>
<dbReference type="InterPro" id="IPR002110">
    <property type="entry name" value="Ankyrin_rpt"/>
</dbReference>
<feature type="repeat" description="ANK" evidence="1">
    <location>
        <begin position="304"/>
        <end position="336"/>
    </location>
</feature>
<feature type="repeat" description="ANK" evidence="1">
    <location>
        <begin position="238"/>
        <end position="270"/>
    </location>
</feature>
<dbReference type="OrthoDB" id="194358at2759"/>
<dbReference type="PANTHER" id="PTHR46224">
    <property type="entry name" value="ANKYRIN REPEAT FAMILY PROTEIN"/>
    <property type="match status" value="1"/>
</dbReference>
<accession>A0A6H5G177</accession>
<dbReference type="PROSITE" id="PS50088">
    <property type="entry name" value="ANK_REPEAT"/>
    <property type="match status" value="5"/>
</dbReference>
<evidence type="ECO:0000313" key="3">
    <source>
        <dbReference type="EMBL" id="CAA9995782.1"/>
    </source>
</evidence>
<organism evidence="3 4">
    <name type="scientific">Nesidiocoris tenuis</name>
    <dbReference type="NCBI Taxonomy" id="355587"/>
    <lineage>
        <taxon>Eukaryota</taxon>
        <taxon>Metazoa</taxon>
        <taxon>Ecdysozoa</taxon>
        <taxon>Arthropoda</taxon>
        <taxon>Hexapoda</taxon>
        <taxon>Insecta</taxon>
        <taxon>Pterygota</taxon>
        <taxon>Neoptera</taxon>
        <taxon>Paraneoptera</taxon>
        <taxon>Hemiptera</taxon>
        <taxon>Heteroptera</taxon>
        <taxon>Panheteroptera</taxon>
        <taxon>Cimicomorpha</taxon>
        <taxon>Miridae</taxon>
        <taxon>Dicyphina</taxon>
        <taxon>Nesidiocoris</taxon>
    </lineage>
</organism>
<dbReference type="Proteomes" id="UP000479000">
    <property type="component" value="Unassembled WGS sequence"/>
</dbReference>
<keyword evidence="4" id="KW-1185">Reference proteome</keyword>
<dbReference type="SMART" id="SM00248">
    <property type="entry name" value="ANK"/>
    <property type="match status" value="12"/>
</dbReference>
<evidence type="ECO:0000256" key="1">
    <source>
        <dbReference type="PROSITE-ProRule" id="PRU00023"/>
    </source>
</evidence>
<feature type="compositionally biased region" description="Low complexity" evidence="2">
    <location>
        <begin position="1"/>
        <end position="18"/>
    </location>
</feature>
<feature type="repeat" description="ANK" evidence="1">
    <location>
        <begin position="271"/>
        <end position="303"/>
    </location>
</feature>
<reference evidence="3 4" key="1">
    <citation type="submission" date="2020-02" db="EMBL/GenBank/DDBJ databases">
        <authorList>
            <person name="Ferguson B K."/>
        </authorList>
    </citation>
    <scope>NUCLEOTIDE SEQUENCE [LARGE SCALE GENOMIC DNA]</scope>
</reference>
<dbReference type="PRINTS" id="PR01415">
    <property type="entry name" value="ANKYRIN"/>
</dbReference>
<gene>
    <name evidence="3" type="ORF">NTEN_LOCUS2530</name>
</gene>
<dbReference type="InterPro" id="IPR051616">
    <property type="entry name" value="Cul2-RING_E3_ligase_SR"/>
</dbReference>
<dbReference type="Gene3D" id="1.25.40.20">
    <property type="entry name" value="Ankyrin repeat-containing domain"/>
    <property type="match status" value="2"/>
</dbReference>
<feature type="region of interest" description="Disordered" evidence="2">
    <location>
        <begin position="1"/>
        <end position="24"/>
    </location>
</feature>
<dbReference type="Pfam" id="PF12796">
    <property type="entry name" value="Ank_2"/>
    <property type="match status" value="2"/>
</dbReference>
<proteinExistence type="predicted"/>